<dbReference type="EMBL" id="VSSQ01005039">
    <property type="protein sequence ID" value="MPM27611.1"/>
    <property type="molecule type" value="Genomic_DNA"/>
</dbReference>
<sequence length="340" mass="35573">MVVTTAVYDSHGNTTGLGDTRHRTGFGYDAGDRNTAITSGTTQTLFSRDAQDRIIAREHRQNGATTSLVKYGFTGAGDAPDFVTDATGVVKQKYLTLPGDVLATIDTGVTGVGATTYSLPNLHGDVFATVNALGALISAFMTGPFGEVLPTPITQPVGALNPTATPRNTAAGTTYGYVGQHEKLTDTDTSPIAGGITQMGARLYVAALGRFLSIDPQEGGTDNNYAYTNDPVNDSDFTGEFAAALAAAPALLGVGPIGWAVLIVLALATVAYAGYLVYQASSVRSNAGTAISGAQRSSGVVQDSRSKSRVEPRVVPRPPADFLPIQQVLHRLRNHLRRQT</sequence>
<evidence type="ECO:0000313" key="3">
    <source>
        <dbReference type="EMBL" id="MPM27611.1"/>
    </source>
</evidence>
<feature type="compositionally biased region" description="Basic and acidic residues" evidence="1">
    <location>
        <begin position="304"/>
        <end position="314"/>
    </location>
</feature>
<comment type="caution">
    <text evidence="3">The sequence shown here is derived from an EMBL/GenBank/DDBJ whole genome shotgun (WGS) entry which is preliminary data.</text>
</comment>
<protein>
    <recommendedName>
        <fullName evidence="4">RHS repeat-associated core domain-containing protein</fullName>
    </recommendedName>
</protein>
<name>A0A644YI98_9ZZZZ</name>
<keyword evidence="2" id="KW-1133">Transmembrane helix</keyword>
<keyword evidence="2" id="KW-0472">Membrane</keyword>
<feature type="compositionally biased region" description="Polar residues" evidence="1">
    <location>
        <begin position="294"/>
        <end position="303"/>
    </location>
</feature>
<keyword evidence="2" id="KW-0812">Transmembrane</keyword>
<dbReference type="NCBIfam" id="TIGR03696">
    <property type="entry name" value="Rhs_assc_core"/>
    <property type="match status" value="1"/>
</dbReference>
<feature type="transmembrane region" description="Helical" evidence="2">
    <location>
        <begin position="257"/>
        <end position="278"/>
    </location>
</feature>
<dbReference type="Gene3D" id="2.180.10.10">
    <property type="entry name" value="RHS repeat-associated core"/>
    <property type="match status" value="1"/>
</dbReference>
<gene>
    <name evidence="3" type="ORF">SDC9_74124</name>
</gene>
<feature type="region of interest" description="Disordered" evidence="1">
    <location>
        <begin position="294"/>
        <end position="314"/>
    </location>
</feature>
<evidence type="ECO:0000256" key="1">
    <source>
        <dbReference type="SAM" id="MobiDB-lite"/>
    </source>
</evidence>
<evidence type="ECO:0000256" key="2">
    <source>
        <dbReference type="SAM" id="Phobius"/>
    </source>
</evidence>
<evidence type="ECO:0008006" key="4">
    <source>
        <dbReference type="Google" id="ProtNLM"/>
    </source>
</evidence>
<accession>A0A644YI98</accession>
<proteinExistence type="predicted"/>
<reference evidence="3" key="1">
    <citation type="submission" date="2019-08" db="EMBL/GenBank/DDBJ databases">
        <authorList>
            <person name="Kucharzyk K."/>
            <person name="Murdoch R.W."/>
            <person name="Higgins S."/>
            <person name="Loffler F."/>
        </authorList>
    </citation>
    <scope>NUCLEOTIDE SEQUENCE</scope>
</reference>
<dbReference type="InterPro" id="IPR022385">
    <property type="entry name" value="Rhs_assc_core"/>
</dbReference>
<organism evidence="3">
    <name type="scientific">bioreactor metagenome</name>
    <dbReference type="NCBI Taxonomy" id="1076179"/>
    <lineage>
        <taxon>unclassified sequences</taxon>
        <taxon>metagenomes</taxon>
        <taxon>ecological metagenomes</taxon>
    </lineage>
</organism>
<dbReference type="AlphaFoldDB" id="A0A644YI98"/>